<feature type="compositionally biased region" description="Polar residues" evidence="1">
    <location>
        <begin position="187"/>
        <end position="198"/>
    </location>
</feature>
<feature type="region of interest" description="Disordered" evidence="1">
    <location>
        <begin position="187"/>
        <end position="211"/>
    </location>
</feature>
<sequence length="211" mass="23312">MRVSKNNRKSRPTTQLANQRSLSTTHIQSAGGSHRSVIFWNDTHSTIKAQWYSGTKTQSATTSMIALDLSGATTQPADHNASSTRASIKFRLNILKPRSLKQLPQLNGALSSSSKLRSVRNHLPKAVQGRKNHWTTIAKIFELCNYFALPQLIDSSLQTDLGTTSNLSANSDLTLLCYPRAPSPNNVALKSRSKQPISRQRLARSSRFGQI</sequence>
<dbReference type="EMBL" id="KV005725">
    <property type="protein sequence ID" value="KZV33597.1"/>
    <property type="molecule type" value="Genomic_DNA"/>
</dbReference>
<proteinExistence type="predicted"/>
<keyword evidence="3" id="KW-1185">Reference proteome</keyword>
<accession>A0A2Z7BHS5</accession>
<name>A0A2Z7BHS5_9LAMI</name>
<protein>
    <submittedName>
        <fullName evidence="2">Uncharacterized protein</fullName>
    </submittedName>
</protein>
<gene>
    <name evidence="2" type="ORF">F511_30840</name>
</gene>
<feature type="compositionally biased region" description="Basic residues" evidence="1">
    <location>
        <begin position="1"/>
        <end position="11"/>
    </location>
</feature>
<evidence type="ECO:0000313" key="3">
    <source>
        <dbReference type="Proteomes" id="UP000250235"/>
    </source>
</evidence>
<feature type="region of interest" description="Disordered" evidence="1">
    <location>
        <begin position="1"/>
        <end position="29"/>
    </location>
</feature>
<organism evidence="2 3">
    <name type="scientific">Dorcoceras hygrometricum</name>
    <dbReference type="NCBI Taxonomy" id="472368"/>
    <lineage>
        <taxon>Eukaryota</taxon>
        <taxon>Viridiplantae</taxon>
        <taxon>Streptophyta</taxon>
        <taxon>Embryophyta</taxon>
        <taxon>Tracheophyta</taxon>
        <taxon>Spermatophyta</taxon>
        <taxon>Magnoliopsida</taxon>
        <taxon>eudicotyledons</taxon>
        <taxon>Gunneridae</taxon>
        <taxon>Pentapetalae</taxon>
        <taxon>asterids</taxon>
        <taxon>lamiids</taxon>
        <taxon>Lamiales</taxon>
        <taxon>Gesneriaceae</taxon>
        <taxon>Didymocarpoideae</taxon>
        <taxon>Trichosporeae</taxon>
        <taxon>Loxocarpinae</taxon>
        <taxon>Dorcoceras</taxon>
    </lineage>
</organism>
<reference evidence="2 3" key="1">
    <citation type="journal article" date="2015" name="Proc. Natl. Acad. Sci. U.S.A.">
        <title>The resurrection genome of Boea hygrometrica: A blueprint for survival of dehydration.</title>
        <authorList>
            <person name="Xiao L."/>
            <person name="Yang G."/>
            <person name="Zhang L."/>
            <person name="Yang X."/>
            <person name="Zhao S."/>
            <person name="Ji Z."/>
            <person name="Zhou Q."/>
            <person name="Hu M."/>
            <person name="Wang Y."/>
            <person name="Chen M."/>
            <person name="Xu Y."/>
            <person name="Jin H."/>
            <person name="Xiao X."/>
            <person name="Hu G."/>
            <person name="Bao F."/>
            <person name="Hu Y."/>
            <person name="Wan P."/>
            <person name="Li L."/>
            <person name="Deng X."/>
            <person name="Kuang T."/>
            <person name="Xiang C."/>
            <person name="Zhu J.K."/>
            <person name="Oliver M.J."/>
            <person name="He Y."/>
        </authorList>
    </citation>
    <scope>NUCLEOTIDE SEQUENCE [LARGE SCALE GENOMIC DNA]</scope>
    <source>
        <strain evidence="3">cv. XS01</strain>
    </source>
</reference>
<feature type="compositionally biased region" description="Polar residues" evidence="1">
    <location>
        <begin position="12"/>
        <end position="29"/>
    </location>
</feature>
<evidence type="ECO:0000256" key="1">
    <source>
        <dbReference type="SAM" id="MobiDB-lite"/>
    </source>
</evidence>
<dbReference type="Proteomes" id="UP000250235">
    <property type="component" value="Unassembled WGS sequence"/>
</dbReference>
<dbReference type="AlphaFoldDB" id="A0A2Z7BHS5"/>
<evidence type="ECO:0000313" key="2">
    <source>
        <dbReference type="EMBL" id="KZV33597.1"/>
    </source>
</evidence>